<evidence type="ECO:0000313" key="4">
    <source>
        <dbReference type="Proteomes" id="UP000077748"/>
    </source>
</evidence>
<dbReference type="InterPro" id="IPR011006">
    <property type="entry name" value="CheY-like_superfamily"/>
</dbReference>
<sequence length="128" mass="13909">MSETNKVVLLLAEQADQLWRLEQLLLDRGYAVLGAGDAEQALEHLSSPVVIDLMLVDEPFAGPHTGPALIQSSLPLRPLTRVLVLTQDPQRSATHGRSYPVLLKPVGLDELGLAIDVALHSPPVQPWL</sequence>
<evidence type="ECO:0000256" key="1">
    <source>
        <dbReference type="PROSITE-ProRule" id="PRU00169"/>
    </source>
</evidence>
<dbReference type="SUPFAM" id="SSF52172">
    <property type="entry name" value="CheY-like"/>
    <property type="match status" value="1"/>
</dbReference>
<dbReference type="EMBL" id="CP015878">
    <property type="protein sequence ID" value="ANI15652.1"/>
    <property type="molecule type" value="Genomic_DNA"/>
</dbReference>
<feature type="modified residue" description="4-aspartylphosphate" evidence="1">
    <location>
        <position position="57"/>
    </location>
</feature>
<feature type="domain" description="Response regulatory" evidence="2">
    <location>
        <begin position="7"/>
        <end position="119"/>
    </location>
</feature>
<reference evidence="3 4" key="1">
    <citation type="submission" date="2016-05" db="EMBL/GenBank/DDBJ databases">
        <title>Genome Sequence of Pseudomonas citronellolis Strain SJTE-3, an Estrogens and Persistent Organic Pollutants degradation strain.</title>
        <authorList>
            <person name="Liang R."/>
        </authorList>
    </citation>
    <scope>NUCLEOTIDE SEQUENCE [LARGE SCALE GENOMIC DNA]</scope>
    <source>
        <strain evidence="3 4">SJTE-3</strain>
    </source>
</reference>
<dbReference type="GO" id="GO:0000160">
    <property type="term" value="P:phosphorelay signal transduction system"/>
    <property type="evidence" value="ECO:0007669"/>
    <property type="project" value="InterPro"/>
</dbReference>
<proteinExistence type="predicted"/>
<dbReference type="InterPro" id="IPR001789">
    <property type="entry name" value="Sig_transdc_resp-reg_receiver"/>
</dbReference>
<accession>A0A1A9KDQ7</accession>
<name>A0A1A9KDQ7_9PSED</name>
<evidence type="ECO:0000313" key="3">
    <source>
        <dbReference type="EMBL" id="ANI15652.1"/>
    </source>
</evidence>
<gene>
    <name evidence="3" type="ORF">A9C11_17440</name>
</gene>
<dbReference type="Proteomes" id="UP000077748">
    <property type="component" value="Chromosome"/>
</dbReference>
<dbReference type="AlphaFoldDB" id="A0A1A9KDQ7"/>
<keyword evidence="3" id="KW-0418">Kinase</keyword>
<keyword evidence="3" id="KW-0808">Transferase</keyword>
<dbReference type="GO" id="GO:0016301">
    <property type="term" value="F:kinase activity"/>
    <property type="evidence" value="ECO:0007669"/>
    <property type="project" value="UniProtKB-KW"/>
</dbReference>
<organism evidence="3 4">
    <name type="scientific">Pseudomonas citronellolis</name>
    <dbReference type="NCBI Taxonomy" id="53408"/>
    <lineage>
        <taxon>Bacteria</taxon>
        <taxon>Pseudomonadati</taxon>
        <taxon>Pseudomonadota</taxon>
        <taxon>Gammaproteobacteria</taxon>
        <taxon>Pseudomonadales</taxon>
        <taxon>Pseudomonadaceae</taxon>
        <taxon>Pseudomonas</taxon>
    </lineage>
</organism>
<dbReference type="PROSITE" id="PS50110">
    <property type="entry name" value="RESPONSE_REGULATORY"/>
    <property type="match status" value="1"/>
</dbReference>
<dbReference type="RefSeq" id="WP_064583386.1">
    <property type="nucleotide sequence ID" value="NZ_CP015878.1"/>
</dbReference>
<evidence type="ECO:0000259" key="2">
    <source>
        <dbReference type="PROSITE" id="PS50110"/>
    </source>
</evidence>
<dbReference type="Gene3D" id="3.40.50.2300">
    <property type="match status" value="1"/>
</dbReference>
<keyword evidence="1" id="KW-0597">Phosphoprotein</keyword>
<protein>
    <submittedName>
        <fullName evidence="3">Histidine kinase</fullName>
    </submittedName>
</protein>